<name>A0A812VPD8_SYMPI</name>
<dbReference type="Gene3D" id="3.10.20.90">
    <property type="entry name" value="Phosphatidylinositol 3-kinase Catalytic Subunit, Chain A, domain 1"/>
    <property type="match status" value="1"/>
</dbReference>
<sequence length="1112" mass="123210">TVAVNGLAGELCRVKVEKHWSLRQVKNSIQEATEIPVMCQQLLLQRQVLADDELCVGSLGLSNLELNLLQRSPMQAKLLQSLRNARPQRAGLLIGAAQDRDIALDKEIVLAAVQNDPDCLDDLEQIWQGDRDVVAAAVQQTGSALQFATAEMKHDRELVKKAVQQDGDALQYASEALREDKEVVLLAVERSSLAFQHAANGPRDDKETVMKVVEMNGELLKFASQRLQADVDVVTRAIEQSADALQYATTALRSDPSVVMLAVMQHPNAYLLAMGAACANKELALEALGSHGQLLQHVSEPLRSNKELVLAAVSNEGKALQHAPPRLRIDREVVLAAVRADCEALEYVGAELKVGSDKDIMMEAVMQNGGMLMYASASLRADRELVEAALLRSGAKILCHASDDLQAELAPSKEIQSGKNVVADTWQRQVTHVEGSWKSPLVSSLPISRLADLKQEEIAKFVPIKKDTISSFTHESAVTKIYHWVMAYLESKGYLTYTRVNARILACELLKEWAWEHRHYGDREMDLYVVCRYKEFVAHLLYFHDRWAESEHGATRTKILGEPRGLIRSKRKETFVTVLVRIHDCLGKLQHILEKAETSESHCSVFLGQLNELFQHLLDQAAGICFLGPMEHHEEIVGAHAEFGIEFLERHRLNIKGHSGEVFWSTDWGRLLDAALRQGDPDRFLPLGSWLIFYQEKASLCKMCRYYSQLAAENRLRSIPKAAILLGPGPEYKRTINRKDLASQAQPLLEAIDAHLLAIGAKPPEKNVLVQNLPTVDDFAADAADGNLWDFLGEPAAEEPLSGQALAAQAGRPRGHSDSSKSTADLSSRRRAQSAETSSFSAESFIGEDSSNVTALGPEIELVRAKWTARNWSRSGLASVFLLDTAVMSGPPVPGSDALTAIILQMAEDLACLLDVRRTILVPLEGVCMQLGTLRSRRVLHSALARLMLHVDHFVESVMQFHQIFEGRLFEQLRNQESRPTSAFAQRPDMQRSYRRYYQRALALRREIAKKVQLLSDAMPLQSSEDEQCSIDKLKSSMTALANALSVGPNPLIPALSDVRPVAAITDGPSRNPGGYEDHKPNQNFTPPSRSKAPNLKRQTIHAMTSPVLLVD</sequence>
<dbReference type="SMART" id="SM00213">
    <property type="entry name" value="UBQ"/>
    <property type="match status" value="1"/>
</dbReference>
<reference evidence="3" key="1">
    <citation type="submission" date="2021-02" db="EMBL/GenBank/DDBJ databases">
        <authorList>
            <person name="Dougan E. K."/>
            <person name="Rhodes N."/>
            <person name="Thang M."/>
            <person name="Chan C."/>
        </authorList>
    </citation>
    <scope>NUCLEOTIDE SEQUENCE</scope>
</reference>
<dbReference type="Pfam" id="PF13475">
    <property type="entry name" value="DUF4116"/>
    <property type="match status" value="5"/>
</dbReference>
<dbReference type="OrthoDB" id="417650at2759"/>
<feature type="region of interest" description="Disordered" evidence="1">
    <location>
        <begin position="802"/>
        <end position="835"/>
    </location>
</feature>
<dbReference type="Proteomes" id="UP000649617">
    <property type="component" value="Unassembled WGS sequence"/>
</dbReference>
<dbReference type="Pfam" id="PF00240">
    <property type="entry name" value="ubiquitin"/>
    <property type="match status" value="1"/>
</dbReference>
<dbReference type="InterPro" id="IPR025197">
    <property type="entry name" value="DUF4116"/>
</dbReference>
<dbReference type="SUPFAM" id="SSF54236">
    <property type="entry name" value="Ubiquitin-like"/>
    <property type="match status" value="1"/>
</dbReference>
<dbReference type="EMBL" id="CAJNIZ010042874">
    <property type="protein sequence ID" value="CAE7641766.1"/>
    <property type="molecule type" value="Genomic_DNA"/>
</dbReference>
<protein>
    <recommendedName>
        <fullName evidence="2">Ubiquitin-like domain-containing protein</fullName>
    </recommendedName>
</protein>
<comment type="caution">
    <text evidence="3">The sequence shown here is derived from an EMBL/GenBank/DDBJ whole genome shotgun (WGS) entry which is preliminary data.</text>
</comment>
<evidence type="ECO:0000256" key="1">
    <source>
        <dbReference type="SAM" id="MobiDB-lite"/>
    </source>
</evidence>
<dbReference type="InterPro" id="IPR000626">
    <property type="entry name" value="Ubiquitin-like_dom"/>
</dbReference>
<feature type="domain" description="Ubiquitin-like" evidence="2">
    <location>
        <begin position="1"/>
        <end position="63"/>
    </location>
</feature>
<feature type="non-terminal residue" evidence="3">
    <location>
        <position position="1"/>
    </location>
</feature>
<feature type="region of interest" description="Disordered" evidence="1">
    <location>
        <begin position="1064"/>
        <end position="1095"/>
    </location>
</feature>
<evidence type="ECO:0000259" key="2">
    <source>
        <dbReference type="PROSITE" id="PS50053"/>
    </source>
</evidence>
<accession>A0A812VPD8</accession>
<gene>
    <name evidence="3" type="ORF">SPIL2461_LOCUS17000</name>
</gene>
<keyword evidence="4" id="KW-1185">Reference proteome</keyword>
<evidence type="ECO:0000313" key="3">
    <source>
        <dbReference type="EMBL" id="CAE7641766.1"/>
    </source>
</evidence>
<evidence type="ECO:0000313" key="4">
    <source>
        <dbReference type="Proteomes" id="UP000649617"/>
    </source>
</evidence>
<proteinExistence type="predicted"/>
<dbReference type="InterPro" id="IPR029071">
    <property type="entry name" value="Ubiquitin-like_domsf"/>
</dbReference>
<dbReference type="PROSITE" id="PS50053">
    <property type="entry name" value="UBIQUITIN_2"/>
    <property type="match status" value="1"/>
</dbReference>
<dbReference type="AlphaFoldDB" id="A0A812VPD8"/>
<organism evidence="3 4">
    <name type="scientific">Symbiodinium pilosum</name>
    <name type="common">Dinoflagellate</name>
    <dbReference type="NCBI Taxonomy" id="2952"/>
    <lineage>
        <taxon>Eukaryota</taxon>
        <taxon>Sar</taxon>
        <taxon>Alveolata</taxon>
        <taxon>Dinophyceae</taxon>
        <taxon>Suessiales</taxon>
        <taxon>Symbiodiniaceae</taxon>
        <taxon>Symbiodinium</taxon>
    </lineage>
</organism>